<reference evidence="10 11" key="1">
    <citation type="submission" date="2024-02" db="EMBL/GenBank/DDBJ databases">
        <title>High-quality chromosome-scale genome assembly of Pensacola bahiagrass (Paspalum notatum Flugge var. saurae).</title>
        <authorList>
            <person name="Vega J.M."/>
            <person name="Podio M."/>
            <person name="Orjuela J."/>
            <person name="Siena L.A."/>
            <person name="Pessino S.C."/>
            <person name="Combes M.C."/>
            <person name="Mariac C."/>
            <person name="Albertini E."/>
            <person name="Pupilli F."/>
            <person name="Ortiz J.P.A."/>
            <person name="Leblanc O."/>
        </authorList>
    </citation>
    <scope>NUCLEOTIDE SEQUENCE [LARGE SCALE GENOMIC DNA]</scope>
    <source>
        <strain evidence="10">R1</strain>
        <tissue evidence="10">Leaf</tissue>
    </source>
</reference>
<dbReference type="PROSITE" id="PS50011">
    <property type="entry name" value="PROTEIN_KINASE_DOM"/>
    <property type="match status" value="1"/>
</dbReference>
<keyword evidence="2" id="KW-0808">Transferase</keyword>
<organism evidence="10 11">
    <name type="scientific">Paspalum notatum var. saurae</name>
    <dbReference type="NCBI Taxonomy" id="547442"/>
    <lineage>
        <taxon>Eukaryota</taxon>
        <taxon>Viridiplantae</taxon>
        <taxon>Streptophyta</taxon>
        <taxon>Embryophyta</taxon>
        <taxon>Tracheophyta</taxon>
        <taxon>Spermatophyta</taxon>
        <taxon>Magnoliopsida</taxon>
        <taxon>Liliopsida</taxon>
        <taxon>Poales</taxon>
        <taxon>Poaceae</taxon>
        <taxon>PACMAD clade</taxon>
        <taxon>Panicoideae</taxon>
        <taxon>Andropogonodae</taxon>
        <taxon>Paspaleae</taxon>
        <taxon>Paspalinae</taxon>
        <taxon>Paspalum</taxon>
    </lineage>
</organism>
<dbReference type="GO" id="GO:0004674">
    <property type="term" value="F:protein serine/threonine kinase activity"/>
    <property type="evidence" value="ECO:0007669"/>
    <property type="project" value="UniProtKB-KW"/>
</dbReference>
<keyword evidence="8" id="KW-1133">Transmembrane helix</keyword>
<keyword evidence="3 6" id="KW-0547">Nucleotide-binding</keyword>
<dbReference type="PROSITE" id="PS00108">
    <property type="entry name" value="PROTEIN_KINASE_ST"/>
    <property type="match status" value="1"/>
</dbReference>
<feature type="binding site" evidence="6">
    <location>
        <position position="32"/>
    </location>
    <ligand>
        <name>ATP</name>
        <dbReference type="ChEBI" id="CHEBI:30616"/>
    </ligand>
</feature>
<keyword evidence="4" id="KW-0418">Kinase</keyword>
<name>A0AAQ3SY60_PASNO</name>
<keyword evidence="11" id="KW-1185">Reference proteome</keyword>
<feature type="transmembrane region" description="Helical" evidence="8">
    <location>
        <begin position="6"/>
        <end position="31"/>
    </location>
</feature>
<dbReference type="InterPro" id="IPR001245">
    <property type="entry name" value="Ser-Thr/Tyr_kinase_cat_dom"/>
</dbReference>
<protein>
    <recommendedName>
        <fullName evidence="9">Protein kinase domain-containing protein</fullName>
    </recommendedName>
</protein>
<evidence type="ECO:0000256" key="1">
    <source>
        <dbReference type="ARBA" id="ARBA00022527"/>
    </source>
</evidence>
<comment type="similarity">
    <text evidence="7">Belongs to the protein kinase superfamily.</text>
</comment>
<dbReference type="Proteomes" id="UP001341281">
    <property type="component" value="Chromosome 03"/>
</dbReference>
<evidence type="ECO:0000256" key="2">
    <source>
        <dbReference type="ARBA" id="ARBA00022679"/>
    </source>
</evidence>
<dbReference type="Pfam" id="PF07714">
    <property type="entry name" value="PK_Tyr_Ser-Thr"/>
    <property type="match status" value="1"/>
</dbReference>
<gene>
    <name evidence="10" type="ORF">U9M48_012755</name>
</gene>
<evidence type="ECO:0000256" key="6">
    <source>
        <dbReference type="PROSITE-ProRule" id="PRU10141"/>
    </source>
</evidence>
<dbReference type="InterPro" id="IPR008271">
    <property type="entry name" value="Ser/Thr_kinase_AS"/>
</dbReference>
<dbReference type="PANTHER" id="PTHR27005">
    <property type="entry name" value="WALL-ASSOCIATED RECEPTOR KINASE-LIKE 21"/>
    <property type="match status" value="1"/>
</dbReference>
<dbReference type="InterPro" id="IPR045274">
    <property type="entry name" value="WAK-like"/>
</dbReference>
<feature type="domain" description="Protein kinase" evidence="9">
    <location>
        <begin position="5"/>
        <end position="310"/>
    </location>
</feature>
<feature type="non-terminal residue" evidence="10">
    <location>
        <position position="359"/>
    </location>
</feature>
<evidence type="ECO:0000313" key="11">
    <source>
        <dbReference type="Proteomes" id="UP001341281"/>
    </source>
</evidence>
<dbReference type="SUPFAM" id="SSF56112">
    <property type="entry name" value="Protein kinase-like (PK-like)"/>
    <property type="match status" value="1"/>
</dbReference>
<dbReference type="PROSITE" id="PS00107">
    <property type="entry name" value="PROTEIN_KINASE_ATP"/>
    <property type="match status" value="1"/>
</dbReference>
<keyword evidence="8" id="KW-0472">Membrane</keyword>
<dbReference type="PANTHER" id="PTHR27005:SF215">
    <property type="entry name" value="OS09G0562600 PROTEIN"/>
    <property type="match status" value="1"/>
</dbReference>
<evidence type="ECO:0000259" key="9">
    <source>
        <dbReference type="PROSITE" id="PS50011"/>
    </source>
</evidence>
<keyword evidence="1 7" id="KW-0723">Serine/threonine-protein kinase</keyword>
<dbReference type="AlphaFoldDB" id="A0AAQ3SY60"/>
<dbReference type="SMART" id="SM00220">
    <property type="entry name" value="S_TKc"/>
    <property type="match status" value="1"/>
</dbReference>
<dbReference type="GO" id="GO:0007166">
    <property type="term" value="P:cell surface receptor signaling pathway"/>
    <property type="evidence" value="ECO:0007669"/>
    <property type="project" value="InterPro"/>
</dbReference>
<evidence type="ECO:0000313" key="10">
    <source>
        <dbReference type="EMBL" id="WVZ63090.1"/>
    </source>
</evidence>
<dbReference type="InterPro" id="IPR017441">
    <property type="entry name" value="Protein_kinase_ATP_BS"/>
</dbReference>
<keyword evidence="5 6" id="KW-0067">ATP-binding</keyword>
<dbReference type="GO" id="GO:0005886">
    <property type="term" value="C:plasma membrane"/>
    <property type="evidence" value="ECO:0007669"/>
    <property type="project" value="TreeGrafter"/>
</dbReference>
<evidence type="ECO:0000256" key="5">
    <source>
        <dbReference type="ARBA" id="ARBA00022840"/>
    </source>
</evidence>
<dbReference type="EMBL" id="CP144747">
    <property type="protein sequence ID" value="WVZ63090.1"/>
    <property type="molecule type" value="Genomic_DNA"/>
</dbReference>
<dbReference type="InterPro" id="IPR000719">
    <property type="entry name" value="Prot_kinase_dom"/>
</dbReference>
<accession>A0AAQ3SY60</accession>
<evidence type="ECO:0000256" key="8">
    <source>
        <dbReference type="SAM" id="Phobius"/>
    </source>
</evidence>
<proteinExistence type="inferred from homology"/>
<sequence length="359" mass="40796">MYMLLYSGSSIGIGAGSGIGVILLVLIQLVAKREDIAERMIIALEEIEKATNSFDKAHQRWRAWYRVQRDFNLLDLHVIAIKKSKIAIQREIDEFINEVAILSQISHKNVLKLFGCCLKTEVPLLVYEFLVHFLEKRKGKLGKTHLHVTEPRSLSWNDRLRIMMETTKVSIPIIHRDVKSANIFLDDTLTSKVSDFGASRHIPVDRTGAITKVQGTIRRLTEKSDVYSFGVLVIELLTRKKPTSYVSSEEEGLVAHFIRLLASGRLFHILDWQVTEEGGKEVEEVAALAATCVKLNPDERPTMRRLEIALEGIQAKARVSDNVTAEKLEGDNTRSRIEEACRSRRYSLEEEFLLSARFP</sequence>
<keyword evidence="8" id="KW-0812">Transmembrane</keyword>
<evidence type="ECO:0000256" key="3">
    <source>
        <dbReference type="ARBA" id="ARBA00022741"/>
    </source>
</evidence>
<dbReference type="Gene3D" id="3.30.200.20">
    <property type="entry name" value="Phosphorylase Kinase, domain 1"/>
    <property type="match status" value="1"/>
</dbReference>
<dbReference type="InterPro" id="IPR011009">
    <property type="entry name" value="Kinase-like_dom_sf"/>
</dbReference>
<dbReference type="GO" id="GO:0005524">
    <property type="term" value="F:ATP binding"/>
    <property type="evidence" value="ECO:0007669"/>
    <property type="project" value="UniProtKB-UniRule"/>
</dbReference>
<dbReference type="Gene3D" id="1.10.510.10">
    <property type="entry name" value="Transferase(Phosphotransferase) domain 1"/>
    <property type="match status" value="1"/>
</dbReference>
<evidence type="ECO:0000256" key="4">
    <source>
        <dbReference type="ARBA" id="ARBA00022777"/>
    </source>
</evidence>
<evidence type="ECO:0000256" key="7">
    <source>
        <dbReference type="RuleBase" id="RU000304"/>
    </source>
</evidence>